<evidence type="ECO:0000259" key="4">
    <source>
        <dbReference type="PROSITE" id="PS01124"/>
    </source>
</evidence>
<dbReference type="PROSITE" id="PS01124">
    <property type="entry name" value="HTH_ARAC_FAMILY_2"/>
    <property type="match status" value="1"/>
</dbReference>
<dbReference type="PANTHER" id="PTHR43280">
    <property type="entry name" value="ARAC-FAMILY TRANSCRIPTIONAL REGULATOR"/>
    <property type="match status" value="1"/>
</dbReference>
<dbReference type="PROSITE" id="PS00041">
    <property type="entry name" value="HTH_ARAC_FAMILY_1"/>
    <property type="match status" value="1"/>
</dbReference>
<sequence>MRWLGYISENIKNVPNLTKTAKQANVSNATLKRLFKTYLGSSFSAQVNLLRLEKSRHLLATTRLSIDCVSSLSGFKSACYFNKVFKAHMSVTPTAYRSKNLWRK</sequence>
<keyword evidence="6" id="KW-1185">Reference proteome</keyword>
<dbReference type="Gene3D" id="1.10.10.60">
    <property type="entry name" value="Homeodomain-like"/>
    <property type="match status" value="2"/>
</dbReference>
<organism evidence="5 6">
    <name type="scientific">Pseudoalteromonas porphyrae</name>
    <dbReference type="NCBI Taxonomy" id="187330"/>
    <lineage>
        <taxon>Bacteria</taxon>
        <taxon>Pseudomonadati</taxon>
        <taxon>Pseudomonadota</taxon>
        <taxon>Gammaproteobacteria</taxon>
        <taxon>Alteromonadales</taxon>
        <taxon>Pseudoalteromonadaceae</taxon>
        <taxon>Pseudoalteromonas</taxon>
    </lineage>
</organism>
<proteinExistence type="predicted"/>
<dbReference type="EMBL" id="LHPH01000004">
    <property type="protein sequence ID" value="KPH64648.1"/>
    <property type="molecule type" value="Genomic_DNA"/>
</dbReference>
<evidence type="ECO:0000313" key="5">
    <source>
        <dbReference type="EMBL" id="KPH64648.1"/>
    </source>
</evidence>
<dbReference type="InterPro" id="IPR018062">
    <property type="entry name" value="HTH_AraC-typ_CS"/>
</dbReference>
<evidence type="ECO:0000256" key="3">
    <source>
        <dbReference type="ARBA" id="ARBA00023163"/>
    </source>
</evidence>
<dbReference type="PATRIC" id="fig|187330.3.peg.2779"/>
<dbReference type="GO" id="GO:0043565">
    <property type="term" value="F:sequence-specific DNA binding"/>
    <property type="evidence" value="ECO:0007669"/>
    <property type="project" value="InterPro"/>
</dbReference>
<keyword evidence="3" id="KW-0804">Transcription</keyword>
<name>A0A0N0M0Z6_9GAMM</name>
<evidence type="ECO:0000313" key="6">
    <source>
        <dbReference type="Proteomes" id="UP000037848"/>
    </source>
</evidence>
<evidence type="ECO:0000256" key="2">
    <source>
        <dbReference type="ARBA" id="ARBA00023125"/>
    </source>
</evidence>
<dbReference type="RefSeq" id="WP_054205072.1">
    <property type="nucleotide sequence ID" value="NZ_LHPH01000004.1"/>
</dbReference>
<protein>
    <recommendedName>
        <fullName evidence="4">HTH araC/xylS-type domain-containing protein</fullName>
    </recommendedName>
</protein>
<accession>A0A0N0M0Z6</accession>
<dbReference type="OrthoDB" id="6146868at2"/>
<dbReference type="PANTHER" id="PTHR43280:SF2">
    <property type="entry name" value="HTH-TYPE TRANSCRIPTIONAL REGULATOR EXSA"/>
    <property type="match status" value="1"/>
</dbReference>
<dbReference type="STRING" id="187330.AMS58_10885"/>
<evidence type="ECO:0000256" key="1">
    <source>
        <dbReference type="ARBA" id="ARBA00023015"/>
    </source>
</evidence>
<gene>
    <name evidence="5" type="ORF">ADS77_05085</name>
</gene>
<keyword evidence="2" id="KW-0238">DNA-binding</keyword>
<feature type="domain" description="HTH araC/xylS-type" evidence="4">
    <location>
        <begin position="1"/>
        <end position="99"/>
    </location>
</feature>
<dbReference type="Proteomes" id="UP000037848">
    <property type="component" value="Unassembled WGS sequence"/>
</dbReference>
<reference evidence="5 6" key="1">
    <citation type="submission" date="2015-08" db="EMBL/GenBank/DDBJ databases">
        <title>Draft Genome Sequence of Pseudoalteromonas porphyrae UCD-SED14.</title>
        <authorList>
            <person name="Coil D.A."/>
            <person name="Jospin G."/>
            <person name="Lee R.D."/>
            <person name="Eisen J.A."/>
        </authorList>
    </citation>
    <scope>NUCLEOTIDE SEQUENCE [LARGE SCALE GENOMIC DNA]</scope>
    <source>
        <strain evidence="5 6">UCD-SED14</strain>
    </source>
</reference>
<dbReference type="SUPFAM" id="SSF46689">
    <property type="entry name" value="Homeodomain-like"/>
    <property type="match status" value="1"/>
</dbReference>
<dbReference type="GO" id="GO:0003700">
    <property type="term" value="F:DNA-binding transcription factor activity"/>
    <property type="evidence" value="ECO:0007669"/>
    <property type="project" value="InterPro"/>
</dbReference>
<comment type="caution">
    <text evidence="5">The sequence shown here is derived from an EMBL/GenBank/DDBJ whole genome shotgun (WGS) entry which is preliminary data.</text>
</comment>
<dbReference type="AlphaFoldDB" id="A0A0N0M0Z6"/>
<dbReference type="Pfam" id="PF12833">
    <property type="entry name" value="HTH_18"/>
    <property type="match status" value="1"/>
</dbReference>
<dbReference type="InterPro" id="IPR009057">
    <property type="entry name" value="Homeodomain-like_sf"/>
</dbReference>
<keyword evidence="1" id="KW-0805">Transcription regulation</keyword>
<dbReference type="SMART" id="SM00342">
    <property type="entry name" value="HTH_ARAC"/>
    <property type="match status" value="1"/>
</dbReference>
<dbReference type="InterPro" id="IPR018060">
    <property type="entry name" value="HTH_AraC"/>
</dbReference>